<name>A0A8H6PEG9_9EURO</name>
<dbReference type="GO" id="GO:0005634">
    <property type="term" value="C:nucleus"/>
    <property type="evidence" value="ECO:0007669"/>
    <property type="project" value="TreeGrafter"/>
</dbReference>
<dbReference type="InterPro" id="IPR036869">
    <property type="entry name" value="J_dom_sf"/>
</dbReference>
<feature type="compositionally biased region" description="Acidic residues" evidence="1">
    <location>
        <begin position="1"/>
        <end position="19"/>
    </location>
</feature>
<sequence length="333" mass="38178">MHSDSEDVFDEDVFDEDVFEENHNPGNSSDEDDEPAGPPVATDLYEVLGVKEDATQDEIKSAYRKLALKHHPDKVPADQKDEAHTKFQQIAFAYAILSDEKRRRRFDRTGSTASAVAGDEDFDWAEFYRDLYSNLVDTDAIEKIKKEYQGSAEEEKDLLEAFDCHRGDMDRVYESVMLSNVLDDDERFHAIIDRAIAEGKVESYKKYTDEPAKKRQTRIKRAQQEAKEAEELAKELEEKKKPKTEVKEKATATKKKTKTKTTSDLGDLAALIKQRQANRMESLMDKWQTEAQTLEKDGSKPKKRKTLFEEPREEAFAATAARHTSKKKKKSKA</sequence>
<feature type="region of interest" description="Disordered" evidence="1">
    <location>
        <begin position="222"/>
        <end position="262"/>
    </location>
</feature>
<dbReference type="Gene3D" id="1.10.287.110">
    <property type="entry name" value="DnaJ domain"/>
    <property type="match status" value="1"/>
</dbReference>
<dbReference type="PANTHER" id="PTHR44144">
    <property type="entry name" value="DNAJ HOMOLOG SUBFAMILY C MEMBER 9"/>
    <property type="match status" value="1"/>
</dbReference>
<keyword evidence="4" id="KW-1185">Reference proteome</keyword>
<dbReference type="Pfam" id="PF00226">
    <property type="entry name" value="DnaJ"/>
    <property type="match status" value="1"/>
</dbReference>
<protein>
    <recommendedName>
        <fullName evidence="2">J domain-containing protein</fullName>
    </recommendedName>
</protein>
<dbReference type="InterPro" id="IPR056453">
    <property type="entry name" value="HTH_DNAJC9"/>
</dbReference>
<dbReference type="GO" id="GO:0005737">
    <property type="term" value="C:cytoplasm"/>
    <property type="evidence" value="ECO:0007669"/>
    <property type="project" value="TreeGrafter"/>
</dbReference>
<reference evidence="3" key="1">
    <citation type="submission" date="2020-06" db="EMBL/GenBank/DDBJ databases">
        <title>Draft genome sequences of strains closely related to Aspergillus parafelis and Aspergillus hiratsukae.</title>
        <authorList>
            <person name="Dos Santos R.A.C."/>
            <person name="Rivero-Menendez O."/>
            <person name="Steenwyk J.L."/>
            <person name="Mead M.E."/>
            <person name="Goldman G.H."/>
            <person name="Alastruey-Izquierdo A."/>
            <person name="Rokas A."/>
        </authorList>
    </citation>
    <scope>NUCLEOTIDE SEQUENCE</scope>
    <source>
        <strain evidence="3">CNM-CM5793</strain>
    </source>
</reference>
<dbReference type="InterPro" id="IPR052594">
    <property type="entry name" value="J_domain-containing_protein"/>
</dbReference>
<dbReference type="CDD" id="cd06257">
    <property type="entry name" value="DnaJ"/>
    <property type="match status" value="1"/>
</dbReference>
<evidence type="ECO:0000313" key="3">
    <source>
        <dbReference type="EMBL" id="KAF7128601.1"/>
    </source>
</evidence>
<evidence type="ECO:0000259" key="2">
    <source>
        <dbReference type="PROSITE" id="PS50076"/>
    </source>
</evidence>
<accession>A0A8H6PEG9</accession>
<feature type="compositionally biased region" description="Basic and acidic residues" evidence="1">
    <location>
        <begin position="222"/>
        <end position="251"/>
    </location>
</feature>
<dbReference type="InterPro" id="IPR018253">
    <property type="entry name" value="DnaJ_domain_CS"/>
</dbReference>
<dbReference type="Pfam" id="PF23302">
    <property type="entry name" value="HTH_DNAJC9"/>
    <property type="match status" value="1"/>
</dbReference>
<dbReference type="OrthoDB" id="110024at2759"/>
<feature type="compositionally biased region" description="Basic residues" evidence="1">
    <location>
        <begin position="323"/>
        <end position="333"/>
    </location>
</feature>
<dbReference type="SUPFAM" id="SSF46565">
    <property type="entry name" value="Chaperone J-domain"/>
    <property type="match status" value="1"/>
</dbReference>
<dbReference type="AlphaFoldDB" id="A0A8H6PEG9"/>
<feature type="domain" description="J" evidence="2">
    <location>
        <begin position="43"/>
        <end position="110"/>
    </location>
</feature>
<feature type="compositionally biased region" description="Basic and acidic residues" evidence="1">
    <location>
        <begin position="282"/>
        <end position="315"/>
    </location>
</feature>
<dbReference type="SMART" id="SM00271">
    <property type="entry name" value="DnaJ"/>
    <property type="match status" value="1"/>
</dbReference>
<feature type="region of interest" description="Disordered" evidence="1">
    <location>
        <begin position="1"/>
        <end position="41"/>
    </location>
</feature>
<comment type="caution">
    <text evidence="3">The sequence shown here is derived from an EMBL/GenBank/DDBJ whole genome shotgun (WGS) entry which is preliminary data.</text>
</comment>
<gene>
    <name evidence="3" type="ORF">CNMCM5793_003389</name>
</gene>
<organism evidence="3 4">
    <name type="scientific">Aspergillus hiratsukae</name>
    <dbReference type="NCBI Taxonomy" id="1194566"/>
    <lineage>
        <taxon>Eukaryota</taxon>
        <taxon>Fungi</taxon>
        <taxon>Dikarya</taxon>
        <taxon>Ascomycota</taxon>
        <taxon>Pezizomycotina</taxon>
        <taxon>Eurotiomycetes</taxon>
        <taxon>Eurotiomycetidae</taxon>
        <taxon>Eurotiales</taxon>
        <taxon>Aspergillaceae</taxon>
        <taxon>Aspergillus</taxon>
        <taxon>Aspergillus subgen. Fumigati</taxon>
    </lineage>
</organism>
<proteinExistence type="predicted"/>
<dbReference type="GO" id="GO:0031072">
    <property type="term" value="F:heat shock protein binding"/>
    <property type="evidence" value="ECO:0007669"/>
    <property type="project" value="TreeGrafter"/>
</dbReference>
<dbReference type="PANTHER" id="PTHR44144:SF1">
    <property type="entry name" value="DNAJ HOMOLOG SUBFAMILY C MEMBER 9"/>
    <property type="match status" value="1"/>
</dbReference>
<evidence type="ECO:0000313" key="4">
    <source>
        <dbReference type="Proteomes" id="UP000630445"/>
    </source>
</evidence>
<dbReference type="PROSITE" id="PS50076">
    <property type="entry name" value="DNAJ_2"/>
    <property type="match status" value="1"/>
</dbReference>
<dbReference type="InterPro" id="IPR001623">
    <property type="entry name" value="DnaJ_domain"/>
</dbReference>
<dbReference type="PROSITE" id="PS00636">
    <property type="entry name" value="DNAJ_1"/>
    <property type="match status" value="1"/>
</dbReference>
<feature type="region of interest" description="Disordered" evidence="1">
    <location>
        <begin position="282"/>
        <end position="333"/>
    </location>
</feature>
<dbReference type="FunFam" id="1.10.287.110:FF:000110">
    <property type="entry name" value="DnaJ domain protein (AFU_orthologue AFUA_2G13210)"/>
    <property type="match status" value="1"/>
</dbReference>
<dbReference type="PRINTS" id="PR00625">
    <property type="entry name" value="JDOMAIN"/>
</dbReference>
<dbReference type="EMBL" id="JACBAD010001914">
    <property type="protein sequence ID" value="KAF7128601.1"/>
    <property type="molecule type" value="Genomic_DNA"/>
</dbReference>
<evidence type="ECO:0000256" key="1">
    <source>
        <dbReference type="SAM" id="MobiDB-lite"/>
    </source>
</evidence>
<dbReference type="Proteomes" id="UP000630445">
    <property type="component" value="Unassembled WGS sequence"/>
</dbReference>